<evidence type="ECO:0000256" key="2">
    <source>
        <dbReference type="SAM" id="Phobius"/>
    </source>
</evidence>
<feature type="transmembrane region" description="Helical" evidence="2">
    <location>
        <begin position="215"/>
        <end position="235"/>
    </location>
</feature>
<evidence type="ECO:0000313" key="4">
    <source>
        <dbReference type="Proteomes" id="UP001165063"/>
    </source>
</evidence>
<gene>
    <name evidence="3" type="ORF">Amon01_000789000</name>
</gene>
<dbReference type="EMBL" id="BSXU01006230">
    <property type="protein sequence ID" value="GMG55821.1"/>
    <property type="molecule type" value="Genomic_DNA"/>
</dbReference>
<evidence type="ECO:0000256" key="1">
    <source>
        <dbReference type="SAM" id="MobiDB-lite"/>
    </source>
</evidence>
<proteinExistence type="predicted"/>
<keyword evidence="4" id="KW-1185">Reference proteome</keyword>
<feature type="region of interest" description="Disordered" evidence="1">
    <location>
        <begin position="69"/>
        <end position="94"/>
    </location>
</feature>
<keyword evidence="2" id="KW-0472">Membrane</keyword>
<keyword evidence="2" id="KW-1133">Transmembrane helix</keyword>
<dbReference type="OrthoDB" id="3994480at2759"/>
<keyword evidence="2" id="KW-0812">Transmembrane</keyword>
<sequence length="238" mass="27682">MFDSLPIEQYDANMQAFNRKKPFPYGNMKGKVLNNAKFLDDGLDVELIMRRNVPSKFFKYFESPTGNNINESQSFTTPTTRKPTRTTDNTNKNDLTHFDEDTLEFGRTETDHNNNYSNFDYKLSPHKLRQFSGSTEKETQQIGSGSPRLDEKFRGGSGAIHTGSEILDCILIWVRMWAEPGQPVHYHDKDKMFIKIIRGTQELNFNLLPLMKVNMMPLTMIYLVNLLHLIVMFHCKWD</sequence>
<reference evidence="3" key="1">
    <citation type="submission" date="2023-04" db="EMBL/GenBank/DDBJ databases">
        <title>Ambrosiozyma monospora NBRC 1965.</title>
        <authorList>
            <person name="Ichikawa N."/>
            <person name="Sato H."/>
            <person name="Tonouchi N."/>
        </authorList>
    </citation>
    <scope>NUCLEOTIDE SEQUENCE</scope>
    <source>
        <strain evidence="3">NBRC 1965</strain>
    </source>
</reference>
<name>A0A9W6Z744_AMBMO</name>
<comment type="caution">
    <text evidence="3">The sequence shown here is derived from an EMBL/GenBank/DDBJ whole genome shotgun (WGS) entry which is preliminary data.</text>
</comment>
<dbReference type="AlphaFoldDB" id="A0A9W6Z744"/>
<accession>A0A9W6Z744</accession>
<evidence type="ECO:0000313" key="3">
    <source>
        <dbReference type="EMBL" id="GMG55821.1"/>
    </source>
</evidence>
<dbReference type="Proteomes" id="UP001165063">
    <property type="component" value="Unassembled WGS sequence"/>
</dbReference>
<organism evidence="3 4">
    <name type="scientific">Ambrosiozyma monospora</name>
    <name type="common">Yeast</name>
    <name type="synonym">Endomycopsis monosporus</name>
    <dbReference type="NCBI Taxonomy" id="43982"/>
    <lineage>
        <taxon>Eukaryota</taxon>
        <taxon>Fungi</taxon>
        <taxon>Dikarya</taxon>
        <taxon>Ascomycota</taxon>
        <taxon>Saccharomycotina</taxon>
        <taxon>Pichiomycetes</taxon>
        <taxon>Pichiales</taxon>
        <taxon>Pichiaceae</taxon>
        <taxon>Ambrosiozyma</taxon>
    </lineage>
</organism>
<feature type="compositionally biased region" description="Low complexity" evidence="1">
    <location>
        <begin position="76"/>
        <end position="93"/>
    </location>
</feature>
<protein>
    <submittedName>
        <fullName evidence="3">Unnamed protein product</fullName>
    </submittedName>
</protein>